<organism evidence="4 5">
    <name type="scientific">Streptomyces scabichelini</name>
    <dbReference type="NCBI Taxonomy" id="2711217"/>
    <lineage>
        <taxon>Bacteria</taxon>
        <taxon>Bacillati</taxon>
        <taxon>Actinomycetota</taxon>
        <taxon>Actinomycetes</taxon>
        <taxon>Kitasatosporales</taxon>
        <taxon>Streptomycetaceae</taxon>
        <taxon>Streptomyces</taxon>
    </lineage>
</organism>
<keyword evidence="2" id="KW-1133">Transmembrane helix</keyword>
<dbReference type="InterPro" id="IPR003675">
    <property type="entry name" value="Rce1/LyrA-like_dom"/>
</dbReference>
<feature type="transmembrane region" description="Helical" evidence="2">
    <location>
        <begin position="213"/>
        <end position="236"/>
    </location>
</feature>
<dbReference type="GO" id="GO:0080120">
    <property type="term" value="P:CAAX-box protein maturation"/>
    <property type="evidence" value="ECO:0007669"/>
    <property type="project" value="UniProtKB-ARBA"/>
</dbReference>
<dbReference type="Proteomes" id="UP000472335">
    <property type="component" value="Unassembled WGS sequence"/>
</dbReference>
<dbReference type="Pfam" id="PF02517">
    <property type="entry name" value="Rce1-like"/>
    <property type="match status" value="1"/>
</dbReference>
<dbReference type="GO" id="GO:0008237">
    <property type="term" value="F:metallopeptidase activity"/>
    <property type="evidence" value="ECO:0007669"/>
    <property type="project" value="UniProtKB-KW"/>
</dbReference>
<keyword evidence="5" id="KW-1185">Reference proteome</keyword>
<evidence type="ECO:0000313" key="5">
    <source>
        <dbReference type="Proteomes" id="UP000472335"/>
    </source>
</evidence>
<keyword evidence="4" id="KW-0482">Metalloprotease</keyword>
<keyword evidence="2" id="KW-0812">Transmembrane</keyword>
<protein>
    <submittedName>
        <fullName evidence="4">CPBP family intramembrane metalloprotease</fullName>
    </submittedName>
</protein>
<comment type="caution">
    <text evidence="4">The sequence shown here is derived from an EMBL/GenBank/DDBJ whole genome shotgun (WGS) entry which is preliminary data.</text>
</comment>
<proteinExistence type="predicted"/>
<feature type="compositionally biased region" description="Low complexity" evidence="1">
    <location>
        <begin position="104"/>
        <end position="123"/>
    </location>
</feature>
<evidence type="ECO:0000259" key="3">
    <source>
        <dbReference type="Pfam" id="PF02517"/>
    </source>
</evidence>
<dbReference type="GO" id="GO:0006508">
    <property type="term" value="P:proteolysis"/>
    <property type="evidence" value="ECO:0007669"/>
    <property type="project" value="UniProtKB-KW"/>
</dbReference>
<feature type="transmembrane region" description="Helical" evidence="2">
    <location>
        <begin position="39"/>
        <end position="59"/>
    </location>
</feature>
<feature type="domain" description="CAAX prenyl protease 2/Lysostaphin resistance protein A-like" evidence="3">
    <location>
        <begin position="160"/>
        <end position="238"/>
    </location>
</feature>
<evidence type="ECO:0000256" key="2">
    <source>
        <dbReference type="SAM" id="Phobius"/>
    </source>
</evidence>
<name>A0A6G4UZ08_9ACTN</name>
<dbReference type="RefSeq" id="WP_165254929.1">
    <property type="nucleotide sequence ID" value="NZ_JAAKZY010000009.1"/>
</dbReference>
<feature type="transmembrane region" description="Helical" evidence="2">
    <location>
        <begin position="66"/>
        <end position="86"/>
    </location>
</feature>
<evidence type="ECO:0000313" key="4">
    <source>
        <dbReference type="EMBL" id="NGO07012.1"/>
    </source>
</evidence>
<sequence>MRGLIPYGVALLALYGTAARSIAAQVHARWLADRGIHPLPAYGAVLSTVACAGGWYLGIGAWLPDGAAAVVVALAVGGGTGVAAVVGDRWCVHQCGKRRRAPYASYAPSSSTRSRPAGAAAGHEPAEGGRWGIPLARERWYHWARSAAGARWGPGGLTTLAVLEELVYRGVLSALCLRLPAPPAAVALAAVTVAFGLSHAYGGWPQALAKSVVGALFLGAAATATLLAAVTAHVLFNLAACFPVHTGYTGAARAGAMPRETAGEGR</sequence>
<keyword evidence="2" id="KW-0472">Membrane</keyword>
<reference evidence="4 5" key="1">
    <citation type="submission" date="2020-02" db="EMBL/GenBank/DDBJ databases">
        <title>Whole-genome analyses of novel actinobacteria.</title>
        <authorList>
            <person name="Sahin N."/>
            <person name="Gencbay T."/>
        </authorList>
    </citation>
    <scope>NUCLEOTIDE SEQUENCE [LARGE SCALE GENOMIC DNA]</scope>
    <source>
        <strain evidence="4 5">HC44</strain>
    </source>
</reference>
<dbReference type="AlphaFoldDB" id="A0A6G4UZ08"/>
<evidence type="ECO:0000256" key="1">
    <source>
        <dbReference type="SAM" id="MobiDB-lite"/>
    </source>
</evidence>
<feature type="region of interest" description="Disordered" evidence="1">
    <location>
        <begin position="104"/>
        <end position="130"/>
    </location>
</feature>
<feature type="transmembrane region" description="Helical" evidence="2">
    <location>
        <begin position="181"/>
        <end position="201"/>
    </location>
</feature>
<keyword evidence="4" id="KW-0645">Protease</keyword>
<gene>
    <name evidence="4" type="ORF">G5C60_04925</name>
</gene>
<keyword evidence="4" id="KW-0378">Hydrolase</keyword>
<dbReference type="GO" id="GO:0004175">
    <property type="term" value="F:endopeptidase activity"/>
    <property type="evidence" value="ECO:0007669"/>
    <property type="project" value="UniProtKB-ARBA"/>
</dbReference>
<dbReference type="EMBL" id="JAAKZY010000009">
    <property type="protein sequence ID" value="NGO07012.1"/>
    <property type="molecule type" value="Genomic_DNA"/>
</dbReference>
<accession>A0A6G4UZ08</accession>